<comment type="caution">
    <text evidence="4">The sequence shown here is derived from an EMBL/GenBank/DDBJ whole genome shotgun (WGS) entry which is preliminary data.</text>
</comment>
<evidence type="ECO:0000259" key="3">
    <source>
        <dbReference type="Pfam" id="PF03629"/>
    </source>
</evidence>
<feature type="chain" id="PRO_5037989030" evidence="2">
    <location>
        <begin position="19"/>
        <end position="671"/>
    </location>
</feature>
<feature type="domain" description="Sialate O-acetylesterase" evidence="3">
    <location>
        <begin position="119"/>
        <end position="310"/>
    </location>
</feature>
<dbReference type="Gene3D" id="3.40.50.1110">
    <property type="entry name" value="SGNH hydrolase"/>
    <property type="match status" value="1"/>
</dbReference>
<protein>
    <submittedName>
        <fullName evidence="4">T9SS type A sorting domain-containing protein</fullName>
    </submittedName>
</protein>
<keyword evidence="5" id="KW-1185">Reference proteome</keyword>
<accession>A0A927AS76</accession>
<evidence type="ECO:0000313" key="5">
    <source>
        <dbReference type="Proteomes" id="UP000598820"/>
    </source>
</evidence>
<dbReference type="InterPro" id="IPR036514">
    <property type="entry name" value="SGNH_hydro_sf"/>
</dbReference>
<dbReference type="EMBL" id="JACWZY010000006">
    <property type="protein sequence ID" value="MBD2700830.1"/>
    <property type="molecule type" value="Genomic_DNA"/>
</dbReference>
<dbReference type="AlphaFoldDB" id="A0A927AS76"/>
<gene>
    <name evidence="4" type="ORF">IC229_09285</name>
</gene>
<keyword evidence="2" id="KW-0732">Signal</keyword>
<keyword evidence="1" id="KW-0378">Hydrolase</keyword>
<feature type="signal peptide" evidence="2">
    <location>
        <begin position="1"/>
        <end position="18"/>
    </location>
</feature>
<dbReference type="NCBIfam" id="TIGR04183">
    <property type="entry name" value="Por_Secre_tail"/>
    <property type="match status" value="1"/>
</dbReference>
<dbReference type="SUPFAM" id="SSF52266">
    <property type="entry name" value="SGNH hydrolase"/>
    <property type="match status" value="1"/>
</dbReference>
<evidence type="ECO:0000313" key="4">
    <source>
        <dbReference type="EMBL" id="MBD2700830.1"/>
    </source>
</evidence>
<dbReference type="InterPro" id="IPR005181">
    <property type="entry name" value="SASA"/>
</dbReference>
<evidence type="ECO:0000256" key="2">
    <source>
        <dbReference type="SAM" id="SignalP"/>
    </source>
</evidence>
<name>A0A927AS76_9BACT</name>
<evidence type="ECO:0000256" key="1">
    <source>
        <dbReference type="ARBA" id="ARBA00022801"/>
    </source>
</evidence>
<dbReference type="Proteomes" id="UP000598820">
    <property type="component" value="Unassembled WGS sequence"/>
</dbReference>
<dbReference type="Pfam" id="PF03629">
    <property type="entry name" value="SASA"/>
    <property type="match status" value="1"/>
</dbReference>
<sequence>MKYLLLLTSCLLPFSVRAQLDITYPTTRLVIQRGTDNKASLFIAGTCGLPIDRIEARLVPFSTNTGSATDWQTVATSPKNGVFQGTLRASGGLYRLEVRGTRQQQVMAQSAVERVGIGEVFLVAGQSNAMGLPDLGSKGGSERVLSINATNTFLNTDNVMVSADKPFAPPVLSPLRATNQVFPMGESAWCWGDLGDAIADKYGVPVAFFNVGFPGTVADNWSRTAHGQIATNIFTSKSWPFLQPYANLRNTLQYYHSQLGIRAVLWHHGESDAVPYNTPLNEYRRQVQDLIDQSRQDFGQNMPWVVARCSITPAGPISSTTIIGAQNALIQTPGNNVWPGPDTDTIQTPRPAHGHFENIPGGEQGLTEFGLSWHRSMTDLFYNSAKPIQPQRFLHIGLLPSHIPVGKEILVPYEQFGYSNKPDVNVQLLDQNGTFVLGVTLLAGGNSLRISLPDTLRSGLYQLRVVAKSPVLPSAPSALFRVVGARQPLNPLRDVQTETDGTTVRIHWQSAQEPPGSQFVIERQEGRDTFVEVGTLAPSNDGQPYHLYSFSYPKTSTANSRYRIRIDLPDGTSVYNPAAFITGIEEPIAIPLIYPNPNDGKNLTLQLPESGQWTLMLLDAAGRRISEQYVSATANVAVSVPITTSLPDGIYLVRLTYRNRVHTQRLLVAQK</sequence>
<dbReference type="RefSeq" id="WP_190886691.1">
    <property type="nucleotide sequence ID" value="NZ_JACWZY010000006.1"/>
</dbReference>
<dbReference type="GO" id="GO:0016788">
    <property type="term" value="F:hydrolase activity, acting on ester bonds"/>
    <property type="evidence" value="ECO:0007669"/>
    <property type="project" value="UniProtKB-ARBA"/>
</dbReference>
<dbReference type="InterPro" id="IPR026444">
    <property type="entry name" value="Secre_tail"/>
</dbReference>
<organism evidence="4 5">
    <name type="scientific">Spirosoma profusum</name>
    <dbReference type="NCBI Taxonomy" id="2771354"/>
    <lineage>
        <taxon>Bacteria</taxon>
        <taxon>Pseudomonadati</taxon>
        <taxon>Bacteroidota</taxon>
        <taxon>Cytophagia</taxon>
        <taxon>Cytophagales</taxon>
        <taxon>Cytophagaceae</taxon>
        <taxon>Spirosoma</taxon>
    </lineage>
</organism>
<proteinExistence type="predicted"/>
<reference evidence="4" key="1">
    <citation type="submission" date="2020-09" db="EMBL/GenBank/DDBJ databases">
        <authorList>
            <person name="Kim M.K."/>
        </authorList>
    </citation>
    <scope>NUCLEOTIDE SEQUENCE</scope>
    <source>
        <strain evidence="4">BT702</strain>
    </source>
</reference>